<accession>A0A1N7PDB8</accession>
<dbReference type="STRING" id="477680.SAMN05421788_103390"/>
<name>A0A1N7PDB8_9BACT</name>
<dbReference type="Proteomes" id="UP000186917">
    <property type="component" value="Unassembled WGS sequence"/>
</dbReference>
<dbReference type="RefSeq" id="WP_076379210.1">
    <property type="nucleotide sequence ID" value="NZ_AP017422.1"/>
</dbReference>
<keyword evidence="2" id="KW-1185">Reference proteome</keyword>
<proteinExistence type="predicted"/>
<reference evidence="2" key="1">
    <citation type="submission" date="2017-01" db="EMBL/GenBank/DDBJ databases">
        <authorList>
            <person name="Varghese N."/>
            <person name="Submissions S."/>
        </authorList>
    </citation>
    <scope>NUCLEOTIDE SEQUENCE [LARGE SCALE GENOMIC DNA]</scope>
    <source>
        <strain evidence="2">DSM 21054</strain>
    </source>
</reference>
<dbReference type="EMBL" id="FTOR01000003">
    <property type="protein sequence ID" value="SIT08602.1"/>
    <property type="molecule type" value="Genomic_DNA"/>
</dbReference>
<organism evidence="1 2">
    <name type="scientific">Filimonas lacunae</name>
    <dbReference type="NCBI Taxonomy" id="477680"/>
    <lineage>
        <taxon>Bacteria</taxon>
        <taxon>Pseudomonadati</taxon>
        <taxon>Bacteroidota</taxon>
        <taxon>Chitinophagia</taxon>
        <taxon>Chitinophagales</taxon>
        <taxon>Chitinophagaceae</taxon>
        <taxon>Filimonas</taxon>
    </lineage>
</organism>
<evidence type="ECO:0000313" key="1">
    <source>
        <dbReference type="EMBL" id="SIT08602.1"/>
    </source>
</evidence>
<evidence type="ECO:0000313" key="2">
    <source>
        <dbReference type="Proteomes" id="UP000186917"/>
    </source>
</evidence>
<dbReference type="AlphaFoldDB" id="A0A1N7PDB8"/>
<gene>
    <name evidence="1" type="ORF">SAMN05421788_103390</name>
</gene>
<dbReference type="OrthoDB" id="678636at2"/>
<sequence length="76" mass="8592">MTKVILDVPTDKMHSFIKLVLKLGIDKHAISSSSRDADGNMKTTALLDAYPSGGKKHFAPFLLFDWEFFSNELEFE</sequence>
<protein>
    <submittedName>
        <fullName evidence="1">Uncharacterized protein</fullName>
    </submittedName>
</protein>